<name>A0A0A9BSD3_ARUDO</name>
<evidence type="ECO:0000313" key="1">
    <source>
        <dbReference type="EMBL" id="JAD62172.1"/>
    </source>
</evidence>
<dbReference type="AlphaFoldDB" id="A0A0A9BSD3"/>
<reference evidence="1" key="2">
    <citation type="journal article" date="2015" name="Data Brief">
        <title>Shoot transcriptome of the giant reed, Arundo donax.</title>
        <authorList>
            <person name="Barrero R.A."/>
            <person name="Guerrero F.D."/>
            <person name="Moolhuijzen P."/>
            <person name="Goolsby J.A."/>
            <person name="Tidwell J."/>
            <person name="Bellgard S.E."/>
            <person name="Bellgard M.I."/>
        </authorList>
    </citation>
    <scope>NUCLEOTIDE SEQUENCE</scope>
    <source>
        <tissue evidence="1">Shoot tissue taken approximately 20 cm above the soil surface</tissue>
    </source>
</reference>
<protein>
    <submittedName>
        <fullName evidence="1">Uncharacterized protein</fullName>
    </submittedName>
</protein>
<dbReference type="EMBL" id="GBRH01235723">
    <property type="protein sequence ID" value="JAD62172.1"/>
    <property type="molecule type" value="Transcribed_RNA"/>
</dbReference>
<proteinExistence type="predicted"/>
<reference evidence="1" key="1">
    <citation type="submission" date="2014-09" db="EMBL/GenBank/DDBJ databases">
        <authorList>
            <person name="Magalhaes I.L.F."/>
            <person name="Oliveira U."/>
            <person name="Santos F.R."/>
            <person name="Vidigal T.H.D.A."/>
            <person name="Brescovit A.D."/>
            <person name="Santos A.J."/>
        </authorList>
    </citation>
    <scope>NUCLEOTIDE SEQUENCE</scope>
    <source>
        <tissue evidence="1">Shoot tissue taken approximately 20 cm above the soil surface</tissue>
    </source>
</reference>
<sequence>MSTFWCDNKSKMQRATYSFLICTLNKIFHYFDNN</sequence>
<accession>A0A0A9BSD3</accession>
<organism evidence="1">
    <name type="scientific">Arundo donax</name>
    <name type="common">Giant reed</name>
    <name type="synonym">Donax arundinaceus</name>
    <dbReference type="NCBI Taxonomy" id="35708"/>
    <lineage>
        <taxon>Eukaryota</taxon>
        <taxon>Viridiplantae</taxon>
        <taxon>Streptophyta</taxon>
        <taxon>Embryophyta</taxon>
        <taxon>Tracheophyta</taxon>
        <taxon>Spermatophyta</taxon>
        <taxon>Magnoliopsida</taxon>
        <taxon>Liliopsida</taxon>
        <taxon>Poales</taxon>
        <taxon>Poaceae</taxon>
        <taxon>PACMAD clade</taxon>
        <taxon>Arundinoideae</taxon>
        <taxon>Arundineae</taxon>
        <taxon>Arundo</taxon>
    </lineage>
</organism>